<accession>V5RAF2</accession>
<dbReference type="PANTHER" id="PTHR23416:SF23">
    <property type="entry name" value="ACETYLTRANSFERASE C18B11.09C-RELATED"/>
    <property type="match status" value="1"/>
</dbReference>
<dbReference type="SUPFAM" id="SSF51161">
    <property type="entry name" value="Trimeric LpxA-like enzymes"/>
    <property type="match status" value="1"/>
</dbReference>
<gene>
    <name evidence="5" type="primary">atr17</name>
</gene>
<dbReference type="InterPro" id="IPR001451">
    <property type="entry name" value="Hexapep"/>
</dbReference>
<evidence type="ECO:0000256" key="4">
    <source>
        <dbReference type="ARBA" id="ARBA00023315"/>
    </source>
</evidence>
<dbReference type="InterPro" id="IPR018357">
    <property type="entry name" value="Hexapep_transf_CS"/>
</dbReference>
<keyword evidence="3" id="KW-0677">Repeat</keyword>
<reference evidence="5" key="2">
    <citation type="journal article" date="2017" name="Carbohydr. Res.">
        <title>Structures of the K35 and K15 capsular polysaccharides of Acinetobacter baumannii LUH5535 and LUH5554 containing amino and diamino uronic acids.</title>
        <authorList>
            <person name="Shashkov A.S."/>
            <person name="Liu B."/>
            <person name="Kenyon J.J."/>
            <person name="Popova A.V."/>
            <person name="Shneider M.M."/>
            <person name="Senchenkova S.N."/>
            <person name="Arbatsky N.P."/>
            <person name="Miroshnikov K.A."/>
            <person name="Wang L."/>
            <person name="Knirel Y.A."/>
        </authorList>
    </citation>
    <scope>NUCLEOTIDE SEQUENCE</scope>
    <source>
        <strain evidence="5">LUH5535</strain>
    </source>
</reference>
<proteinExistence type="inferred from homology"/>
<dbReference type="CDD" id="cd04647">
    <property type="entry name" value="LbH_MAT_like"/>
    <property type="match status" value="1"/>
</dbReference>
<keyword evidence="2" id="KW-0808">Transferase</keyword>
<dbReference type="InterPro" id="IPR051159">
    <property type="entry name" value="Hexapeptide_acetyltransf"/>
</dbReference>
<keyword evidence="4" id="KW-0012">Acyltransferase</keyword>
<dbReference type="InterPro" id="IPR011004">
    <property type="entry name" value="Trimer_LpxA-like_sf"/>
</dbReference>
<dbReference type="RefSeq" id="WP_272333463.1">
    <property type="nucleotide sequence ID" value="NZ_CAUZJW010000010.1"/>
</dbReference>
<dbReference type="Pfam" id="PF14602">
    <property type="entry name" value="Hexapep_2"/>
    <property type="match status" value="1"/>
</dbReference>
<evidence type="ECO:0000313" key="5">
    <source>
        <dbReference type="EMBL" id="AHB32266.1"/>
    </source>
</evidence>
<dbReference type="EMBL" id="KC526896">
    <property type="protein sequence ID" value="AHB32266.1"/>
    <property type="molecule type" value="Genomic_DNA"/>
</dbReference>
<reference evidence="5" key="1">
    <citation type="journal article" date="2013" name="PLoS ONE">
        <title>Diversity in the major polysaccharide antigen of Acinetobacter baumannii assessed by DNA sequencing, and development of a molecular serotyping scheme.</title>
        <authorList>
            <person name="Hu D."/>
            <person name="Liu B."/>
            <person name="Dijkshoorn L."/>
            <person name="Wang L."/>
            <person name="Reeves P.R."/>
        </authorList>
    </citation>
    <scope>NUCLEOTIDE SEQUENCE</scope>
    <source>
        <strain evidence="5">LUH5535</strain>
    </source>
</reference>
<evidence type="ECO:0000256" key="2">
    <source>
        <dbReference type="ARBA" id="ARBA00022679"/>
    </source>
</evidence>
<sequence>MNKLIRIFNYLYDIYFFIKKGSIKYARRKGVTIGNDCRIYIKEWGSEPFLITIGDRVTITSGVRLVTHDGSTWLVRDENNSRYQKYAPITIGSNVFIGLNTIVMPGVTIGDNVVVGAGSVVTKDIPPNSIAVGNPARVISTYDKFHQKIESSCVNNREIQHIVDYKERVYKAIEIGKSRDGK</sequence>
<dbReference type="GO" id="GO:0008374">
    <property type="term" value="F:O-acyltransferase activity"/>
    <property type="evidence" value="ECO:0007669"/>
    <property type="project" value="TreeGrafter"/>
</dbReference>
<comment type="similarity">
    <text evidence="1">Belongs to the transferase hexapeptide repeat family.</text>
</comment>
<dbReference type="AlphaFoldDB" id="V5RAF2"/>
<name>V5RAF2_ACIBA</name>
<dbReference type="PROSITE" id="PS00101">
    <property type="entry name" value="HEXAPEP_TRANSFERASES"/>
    <property type="match status" value="1"/>
</dbReference>
<organism evidence="5">
    <name type="scientific">Acinetobacter baumannii</name>
    <dbReference type="NCBI Taxonomy" id="470"/>
    <lineage>
        <taxon>Bacteria</taxon>
        <taxon>Pseudomonadati</taxon>
        <taxon>Pseudomonadota</taxon>
        <taxon>Gammaproteobacteria</taxon>
        <taxon>Moraxellales</taxon>
        <taxon>Moraxellaceae</taxon>
        <taxon>Acinetobacter</taxon>
        <taxon>Acinetobacter calcoaceticus/baumannii complex</taxon>
    </lineage>
</organism>
<evidence type="ECO:0000256" key="1">
    <source>
        <dbReference type="ARBA" id="ARBA00007274"/>
    </source>
</evidence>
<evidence type="ECO:0000256" key="3">
    <source>
        <dbReference type="ARBA" id="ARBA00022737"/>
    </source>
</evidence>
<protein>
    <submittedName>
        <fullName evidence="5">Atr17</fullName>
    </submittedName>
</protein>
<dbReference type="Gene3D" id="2.160.10.10">
    <property type="entry name" value="Hexapeptide repeat proteins"/>
    <property type="match status" value="1"/>
</dbReference>
<dbReference type="PANTHER" id="PTHR23416">
    <property type="entry name" value="SIALIC ACID SYNTHASE-RELATED"/>
    <property type="match status" value="1"/>
</dbReference>